<dbReference type="InterPro" id="IPR012827">
    <property type="entry name" value="Hemerythrin_metal-bd"/>
</dbReference>
<evidence type="ECO:0000256" key="1">
    <source>
        <dbReference type="ARBA" id="ARBA00010587"/>
    </source>
</evidence>
<evidence type="ECO:0000256" key="3">
    <source>
        <dbReference type="ARBA" id="ARBA00022723"/>
    </source>
</evidence>
<feature type="region of interest" description="Disordered" evidence="6">
    <location>
        <begin position="112"/>
        <end position="144"/>
    </location>
</feature>
<keyword evidence="2" id="KW-0813">Transport</keyword>
<evidence type="ECO:0000313" key="9">
    <source>
        <dbReference type="Proteomes" id="UP000434582"/>
    </source>
</evidence>
<dbReference type="PANTHER" id="PTHR37164">
    <property type="entry name" value="BACTERIOHEMERYTHRIN"/>
    <property type="match status" value="1"/>
</dbReference>
<dbReference type="InterPro" id="IPR035938">
    <property type="entry name" value="Hemerythrin-like_sf"/>
</dbReference>
<accession>A0A7X1ZCT5</accession>
<evidence type="ECO:0000313" key="8">
    <source>
        <dbReference type="EMBL" id="MQX35967.1"/>
    </source>
</evidence>
<keyword evidence="2" id="KW-0561">Oxygen transport</keyword>
<dbReference type="Gene3D" id="1.20.120.50">
    <property type="entry name" value="Hemerythrin-like"/>
    <property type="match status" value="1"/>
</dbReference>
<dbReference type="SUPFAM" id="SSF47188">
    <property type="entry name" value="Hemerythrin-like"/>
    <property type="match status" value="1"/>
</dbReference>
<feature type="domain" description="Hemerythrin-like" evidence="7">
    <location>
        <begin position="249"/>
        <end position="362"/>
    </location>
</feature>
<dbReference type="PROSITE" id="PS00550">
    <property type="entry name" value="HEMERYTHRINS"/>
    <property type="match status" value="1"/>
</dbReference>
<feature type="compositionally biased region" description="Acidic residues" evidence="6">
    <location>
        <begin position="220"/>
        <end position="232"/>
    </location>
</feature>
<proteinExistence type="inferred from homology"/>
<dbReference type="RefSeq" id="WP_153342003.1">
    <property type="nucleotide sequence ID" value="NZ_WIVE01000011.1"/>
</dbReference>
<gene>
    <name evidence="8" type="ORF">GHC57_05480</name>
</gene>
<dbReference type="Pfam" id="PF01814">
    <property type="entry name" value="Hemerythrin"/>
    <property type="match status" value="1"/>
</dbReference>
<dbReference type="PANTHER" id="PTHR37164:SF1">
    <property type="entry name" value="BACTERIOHEMERYTHRIN"/>
    <property type="match status" value="1"/>
</dbReference>
<dbReference type="InterPro" id="IPR016131">
    <property type="entry name" value="Haemerythrin_Fe_BS"/>
</dbReference>
<dbReference type="GO" id="GO:0046872">
    <property type="term" value="F:metal ion binding"/>
    <property type="evidence" value="ECO:0007669"/>
    <property type="project" value="UniProtKB-KW"/>
</dbReference>
<keyword evidence="4" id="KW-0408">Iron</keyword>
<sequence length="395" mass="42604">MSERDHKSIATGVIADAERAMADLSGRQADRVNRLRKLNELFEVVEGRYQAMREDLRERDARIQRLEETNDLLLTAVRNLTASIQDSARSLDLSDDDLLGALDRSEALVSETFGTGGNANPTQPPATPPHDTAEDAVPSGGACDAADATEDLLFETDDPGQPDAVLEAAPEAALEEVLDAALEEAEEIIALDPDEPPVASEVAGLALEPAPDPDAATDATSDDANDDAADDAEDAPLVWSDAWTVGAPEIDRDHRIMADLVNQLPQAFRAPESGWVVGSVLNSLWDYTDYHFGREEALLRAANFPGAAEHAGRHTDLKGQLREWLDRYQQDPASVDAPALMGFLKGWLMNHILGEDMRYKPYVEKNIDAQAVAGAIKADPQVIEGLESLGVTAPA</sequence>
<dbReference type="NCBIfam" id="NF033749">
    <property type="entry name" value="bact_hemeryth"/>
    <property type="match status" value="1"/>
</dbReference>
<reference evidence="8 9" key="1">
    <citation type="submission" date="2019-10" db="EMBL/GenBank/DDBJ databases">
        <title>Draft whole-genome sequence of the purple nonsulfur photosynthetic bacterium Roseospira navarrensis DSM 15114.</title>
        <authorList>
            <person name="Kyndt J.A."/>
            <person name="Meyer T.E."/>
        </authorList>
    </citation>
    <scope>NUCLEOTIDE SEQUENCE [LARGE SCALE GENOMIC DNA]</scope>
    <source>
        <strain evidence="8 9">DSM 15114</strain>
    </source>
</reference>
<evidence type="ECO:0000259" key="7">
    <source>
        <dbReference type="Pfam" id="PF01814"/>
    </source>
</evidence>
<feature type="region of interest" description="Disordered" evidence="6">
    <location>
        <begin position="208"/>
        <end position="232"/>
    </location>
</feature>
<dbReference type="GO" id="GO:0005344">
    <property type="term" value="F:oxygen carrier activity"/>
    <property type="evidence" value="ECO:0007669"/>
    <property type="project" value="UniProtKB-KW"/>
</dbReference>
<dbReference type="InterPro" id="IPR012312">
    <property type="entry name" value="Hemerythrin-like"/>
</dbReference>
<feature type="compositionally biased region" description="Low complexity" evidence="6">
    <location>
        <begin position="208"/>
        <end position="219"/>
    </location>
</feature>
<keyword evidence="5" id="KW-0175">Coiled coil</keyword>
<protein>
    <submittedName>
        <fullName evidence="8">Bacteriohemerythrin</fullName>
    </submittedName>
</protein>
<dbReference type="InterPro" id="IPR050669">
    <property type="entry name" value="Hemerythrin"/>
</dbReference>
<name>A0A7X1ZCT5_9PROT</name>
<dbReference type="EMBL" id="WIVE01000011">
    <property type="protein sequence ID" value="MQX35967.1"/>
    <property type="molecule type" value="Genomic_DNA"/>
</dbReference>
<dbReference type="CDD" id="cd12107">
    <property type="entry name" value="Hemerythrin"/>
    <property type="match status" value="1"/>
</dbReference>
<keyword evidence="9" id="KW-1185">Reference proteome</keyword>
<evidence type="ECO:0000256" key="2">
    <source>
        <dbReference type="ARBA" id="ARBA00022621"/>
    </source>
</evidence>
<organism evidence="8 9">
    <name type="scientific">Roseospira navarrensis</name>
    <dbReference type="NCBI Taxonomy" id="140058"/>
    <lineage>
        <taxon>Bacteria</taxon>
        <taxon>Pseudomonadati</taxon>
        <taxon>Pseudomonadota</taxon>
        <taxon>Alphaproteobacteria</taxon>
        <taxon>Rhodospirillales</taxon>
        <taxon>Rhodospirillaceae</taxon>
        <taxon>Roseospira</taxon>
    </lineage>
</organism>
<comment type="caution">
    <text evidence="8">The sequence shown here is derived from an EMBL/GenBank/DDBJ whole genome shotgun (WGS) entry which is preliminary data.</text>
</comment>
<dbReference type="Proteomes" id="UP000434582">
    <property type="component" value="Unassembled WGS sequence"/>
</dbReference>
<feature type="coiled-coil region" evidence="5">
    <location>
        <begin position="35"/>
        <end position="83"/>
    </location>
</feature>
<dbReference type="NCBIfam" id="TIGR02481">
    <property type="entry name" value="hemeryth_dom"/>
    <property type="match status" value="1"/>
</dbReference>
<comment type="similarity">
    <text evidence="1">Belongs to the hemerythrin family.</text>
</comment>
<keyword evidence="3" id="KW-0479">Metal-binding</keyword>
<evidence type="ECO:0000256" key="4">
    <source>
        <dbReference type="ARBA" id="ARBA00023004"/>
    </source>
</evidence>
<dbReference type="AlphaFoldDB" id="A0A7X1ZCT5"/>
<evidence type="ECO:0000256" key="5">
    <source>
        <dbReference type="SAM" id="Coils"/>
    </source>
</evidence>
<evidence type="ECO:0000256" key="6">
    <source>
        <dbReference type="SAM" id="MobiDB-lite"/>
    </source>
</evidence>
<dbReference type="OrthoDB" id="5296936at2"/>